<dbReference type="AlphaFoldDB" id="A0A9N8WNJ7"/>
<comment type="caution">
    <text evidence="5">The sequence shown here is derived from an EMBL/GenBank/DDBJ whole genome shotgun (WGS) entry which is preliminary data.</text>
</comment>
<dbReference type="PANTHER" id="PTHR18901">
    <property type="entry name" value="2-DEOXYGLUCOSE-6-PHOSPHATE PHOSPHATASE 2"/>
    <property type="match status" value="1"/>
</dbReference>
<feature type="non-terminal residue" evidence="5">
    <location>
        <position position="1"/>
    </location>
</feature>
<evidence type="ECO:0000313" key="5">
    <source>
        <dbReference type="EMBL" id="CAG8490598.1"/>
    </source>
</evidence>
<dbReference type="Gene3D" id="1.10.150.240">
    <property type="entry name" value="Putative phosphatase, domain 2"/>
    <property type="match status" value="1"/>
</dbReference>
<dbReference type="Proteomes" id="UP000789342">
    <property type="component" value="Unassembled WGS sequence"/>
</dbReference>
<dbReference type="InterPro" id="IPR036412">
    <property type="entry name" value="HAD-like_sf"/>
</dbReference>
<keyword evidence="3" id="KW-0378">Hydrolase</keyword>
<dbReference type="FunFam" id="3.40.50.1000:FF:000055">
    <property type="entry name" value="Haloacid dehalogenase-like hydrolase family protein"/>
    <property type="match status" value="1"/>
</dbReference>
<dbReference type="OrthoDB" id="40579at2759"/>
<dbReference type="EMBL" id="CAJVPV010001226">
    <property type="protein sequence ID" value="CAG8490598.1"/>
    <property type="molecule type" value="Genomic_DNA"/>
</dbReference>
<dbReference type="PANTHER" id="PTHR18901:SF38">
    <property type="entry name" value="PSEUDOURIDINE-5'-PHOSPHATASE"/>
    <property type="match status" value="1"/>
</dbReference>
<protein>
    <submittedName>
        <fullName evidence="5">3981_t:CDS:1</fullName>
    </submittedName>
</protein>
<accession>A0A9N8WNJ7</accession>
<proteinExistence type="predicted"/>
<evidence type="ECO:0000313" key="6">
    <source>
        <dbReference type="Proteomes" id="UP000789342"/>
    </source>
</evidence>
<comment type="cofactor">
    <cofactor evidence="1">
        <name>Mg(2+)</name>
        <dbReference type="ChEBI" id="CHEBI:18420"/>
    </cofactor>
</comment>
<dbReference type="InterPro" id="IPR023198">
    <property type="entry name" value="PGP-like_dom2"/>
</dbReference>
<dbReference type="Pfam" id="PF00702">
    <property type="entry name" value="Hydrolase"/>
    <property type="match status" value="1"/>
</dbReference>
<organism evidence="5 6">
    <name type="scientific">Acaulospora morrowiae</name>
    <dbReference type="NCBI Taxonomy" id="94023"/>
    <lineage>
        <taxon>Eukaryota</taxon>
        <taxon>Fungi</taxon>
        <taxon>Fungi incertae sedis</taxon>
        <taxon>Mucoromycota</taxon>
        <taxon>Glomeromycotina</taxon>
        <taxon>Glomeromycetes</taxon>
        <taxon>Diversisporales</taxon>
        <taxon>Acaulosporaceae</taxon>
        <taxon>Acaulospora</taxon>
    </lineage>
</organism>
<keyword evidence="4" id="KW-0460">Magnesium</keyword>
<dbReference type="NCBIfam" id="TIGR01509">
    <property type="entry name" value="HAD-SF-IA-v3"/>
    <property type="match status" value="1"/>
</dbReference>
<dbReference type="GO" id="GO:0046872">
    <property type="term" value="F:metal ion binding"/>
    <property type="evidence" value="ECO:0007669"/>
    <property type="project" value="UniProtKB-KW"/>
</dbReference>
<dbReference type="Gene3D" id="3.40.50.1000">
    <property type="entry name" value="HAD superfamily/HAD-like"/>
    <property type="match status" value="1"/>
</dbReference>
<dbReference type="FunFam" id="1.10.150.240:FF:000001">
    <property type="entry name" value="Haloacid dehalogenase-like hydrolase domain"/>
    <property type="match status" value="1"/>
</dbReference>
<dbReference type="SUPFAM" id="SSF56784">
    <property type="entry name" value="HAD-like"/>
    <property type="match status" value="1"/>
</dbReference>
<dbReference type="GO" id="GO:0016791">
    <property type="term" value="F:phosphatase activity"/>
    <property type="evidence" value="ECO:0007669"/>
    <property type="project" value="TreeGrafter"/>
</dbReference>
<keyword evidence="6" id="KW-1185">Reference proteome</keyword>
<dbReference type="InterPro" id="IPR023214">
    <property type="entry name" value="HAD_sf"/>
</dbReference>
<evidence type="ECO:0000256" key="3">
    <source>
        <dbReference type="ARBA" id="ARBA00022801"/>
    </source>
</evidence>
<reference evidence="5" key="1">
    <citation type="submission" date="2021-06" db="EMBL/GenBank/DDBJ databases">
        <authorList>
            <person name="Kallberg Y."/>
            <person name="Tangrot J."/>
            <person name="Rosling A."/>
        </authorList>
    </citation>
    <scope>NUCLEOTIDE SEQUENCE</scope>
    <source>
        <strain evidence="5">CL551</strain>
    </source>
</reference>
<evidence type="ECO:0000256" key="1">
    <source>
        <dbReference type="ARBA" id="ARBA00001946"/>
    </source>
</evidence>
<sequence>EILARYGKTYTWELKSRLMGLRDHDAAELLVKETKIDLTADEYLKERNEKQALKFPHAKPMPGVMRLVKHLKVHNIPIVVATSSTRDNFNIKASNNQELFGLFDSIVCGDDSEIKNGKPAPDLFLSACARMGNPSVTQCLVFEDAINGVEAARNAGMHVVWVPDPNLASLYPGDNGATAVIQSLEYFDPVKFGLPPFKDA</sequence>
<evidence type="ECO:0000256" key="2">
    <source>
        <dbReference type="ARBA" id="ARBA00022723"/>
    </source>
</evidence>
<evidence type="ECO:0000256" key="4">
    <source>
        <dbReference type="ARBA" id="ARBA00022842"/>
    </source>
</evidence>
<keyword evidence="2" id="KW-0479">Metal-binding</keyword>
<name>A0A9N8WNJ7_9GLOM</name>
<gene>
    <name evidence="5" type="ORF">AMORRO_LOCUS2758</name>
</gene>
<dbReference type="InterPro" id="IPR006439">
    <property type="entry name" value="HAD-SF_hydro_IA"/>
</dbReference>